<dbReference type="SMART" id="SM00184">
    <property type="entry name" value="RING"/>
    <property type="match status" value="1"/>
</dbReference>
<feature type="region of interest" description="Disordered" evidence="3">
    <location>
        <begin position="365"/>
        <end position="394"/>
    </location>
</feature>
<gene>
    <name evidence="4" type="ORF">CGI_10002686</name>
</gene>
<protein>
    <submittedName>
        <fullName evidence="4">RING finger protein 38</fullName>
    </submittedName>
</protein>
<dbReference type="HOGENOM" id="CLU_342033_0_0_1"/>
<proteinExistence type="predicted"/>
<feature type="compositionally biased region" description="Polar residues" evidence="3">
    <location>
        <begin position="1"/>
        <end position="11"/>
    </location>
</feature>
<keyword evidence="1" id="KW-0479">Metal-binding</keyword>
<evidence type="ECO:0000313" key="4">
    <source>
        <dbReference type="EMBL" id="EKC22175.1"/>
    </source>
</evidence>
<feature type="compositionally biased region" description="Basic residues" evidence="3">
    <location>
        <begin position="568"/>
        <end position="577"/>
    </location>
</feature>
<evidence type="ECO:0000256" key="2">
    <source>
        <dbReference type="ARBA" id="ARBA00022833"/>
    </source>
</evidence>
<feature type="compositionally biased region" description="Basic and acidic residues" evidence="3">
    <location>
        <begin position="58"/>
        <end position="69"/>
    </location>
</feature>
<feature type="region of interest" description="Disordered" evidence="3">
    <location>
        <begin position="180"/>
        <end position="239"/>
    </location>
</feature>
<feature type="compositionally biased region" description="Polar residues" evidence="3">
    <location>
        <begin position="20"/>
        <end position="32"/>
    </location>
</feature>
<feature type="region of interest" description="Disordered" evidence="3">
    <location>
        <begin position="435"/>
        <end position="535"/>
    </location>
</feature>
<evidence type="ECO:0000256" key="3">
    <source>
        <dbReference type="SAM" id="MobiDB-lite"/>
    </source>
</evidence>
<feature type="region of interest" description="Disordered" evidence="3">
    <location>
        <begin position="108"/>
        <end position="149"/>
    </location>
</feature>
<feature type="region of interest" description="Disordered" evidence="3">
    <location>
        <begin position="1"/>
        <end position="87"/>
    </location>
</feature>
<dbReference type="PANTHER" id="PTHR46171">
    <property type="entry name" value="GH10160P"/>
    <property type="match status" value="1"/>
</dbReference>
<dbReference type="PROSITE" id="PS50089">
    <property type="entry name" value="ZF_RING_2"/>
    <property type="match status" value="1"/>
</dbReference>
<dbReference type="InterPro" id="IPR001841">
    <property type="entry name" value="Znf_RING"/>
</dbReference>
<dbReference type="PANTHER" id="PTHR46171:SF3">
    <property type="entry name" value="GH10160P"/>
    <property type="match status" value="1"/>
</dbReference>
<organism evidence="4">
    <name type="scientific">Magallana gigas</name>
    <name type="common">Pacific oyster</name>
    <name type="synonym">Crassostrea gigas</name>
    <dbReference type="NCBI Taxonomy" id="29159"/>
    <lineage>
        <taxon>Eukaryota</taxon>
        <taxon>Metazoa</taxon>
        <taxon>Spiralia</taxon>
        <taxon>Lophotrochozoa</taxon>
        <taxon>Mollusca</taxon>
        <taxon>Bivalvia</taxon>
        <taxon>Autobranchia</taxon>
        <taxon>Pteriomorphia</taxon>
        <taxon>Ostreida</taxon>
        <taxon>Ostreoidea</taxon>
        <taxon>Ostreidae</taxon>
        <taxon>Magallana</taxon>
    </lineage>
</organism>
<dbReference type="AlphaFoldDB" id="K1Q030"/>
<feature type="compositionally biased region" description="Polar residues" evidence="3">
    <location>
        <begin position="365"/>
        <end position="382"/>
    </location>
</feature>
<keyword evidence="2" id="KW-0862">Zinc</keyword>
<feature type="region of interest" description="Disordered" evidence="3">
    <location>
        <begin position="549"/>
        <end position="588"/>
    </location>
</feature>
<sequence>MASQKGVNNSIEPMEDGRSRNTPGRKTGLSFSSEDEDELIAPSPVFLKFSRQRKRDGSRKGLNNDEFKSNDSTQSSAESHSKEAMFYSVRKPKIRLEDAYADINSNLTLPKVNTDNDTHSEKCQNKRRNMNRSSEASSGYIPDSNLMDKARKYSQKISSKLREEKKAIAKQYFHELLHSCDGNSDEDVECRNSHRKKTHRKKRKAEVPNDISPGCHNGRDEESHHQEEKRCKKKKSKAAQRLSLNGKNTVFEALSTEKDYACKTSSVATPNSEMLDHSSSSVGGGISEERNILRDMLSIDSVDEIHDKPQRRCRQDLCRNIPKELQWPSASESEPEEDGVDVNLTCSLQQQQSSKCSPVLRNFGNNTGMQTNRRSASSNDSSPMVRRKSGKQCQSFNIVDQDDMDQAHDLYNNHMWMFNDTNLSEGATAIHSIPVSSTSGDVKQPTPVDLRENSPDSEQCRTGRNNVTVISISDDDSISGESASENTGIEEDSLDGPNRERFRMIRSRRSADRRDRGWSSVERPENDRPVLPNPNFLFPTQNPLLAARLTSPDAPGQRALTRSSVKGRPLRPNRNCRQRHEVQASPRSQRMFQTVTQMDGDEEMARRLQEEMDFEYAMTLHNAESQVQPPPCHRLSEYHTHDSDSPTTMLTRGMRQATRDMDIVLETLFHEESEDSSNENSMLGLSFGPPMLISHNANRRGHRTRGRRHDWTERLLQDELQQGRNHLPRRILSHSRTFSSNDYEDLLSIAELLGDVKPKGISSEDVTLLPEKKFHPNNKMTSCSICMSDYTLNERLKILPCFHEFHGECIEKWIVTNATCPICRVEVKV</sequence>
<feature type="compositionally biased region" description="Basic and acidic residues" evidence="3">
    <location>
        <begin position="217"/>
        <end position="230"/>
    </location>
</feature>
<dbReference type="EMBL" id="JH817348">
    <property type="protein sequence ID" value="EKC22175.1"/>
    <property type="molecule type" value="Genomic_DNA"/>
</dbReference>
<dbReference type="InParanoid" id="K1Q030"/>
<dbReference type="GO" id="GO:0061630">
    <property type="term" value="F:ubiquitin protein ligase activity"/>
    <property type="evidence" value="ECO:0007669"/>
    <property type="project" value="TreeGrafter"/>
</dbReference>
<feature type="compositionally biased region" description="Basic and acidic residues" evidence="3">
    <location>
        <begin position="497"/>
        <end position="528"/>
    </location>
</feature>
<dbReference type="SUPFAM" id="SSF57850">
    <property type="entry name" value="RING/U-box"/>
    <property type="match status" value="1"/>
</dbReference>
<dbReference type="InterPro" id="IPR013083">
    <property type="entry name" value="Znf_RING/FYVE/PHD"/>
</dbReference>
<feature type="compositionally biased region" description="Basic and acidic residues" evidence="3">
    <location>
        <begin position="114"/>
        <end position="124"/>
    </location>
</feature>
<dbReference type="Gene3D" id="3.30.40.10">
    <property type="entry name" value="Zinc/RING finger domain, C3HC4 (zinc finger)"/>
    <property type="match status" value="1"/>
</dbReference>
<dbReference type="OrthoDB" id="8062037at2759"/>
<dbReference type="GO" id="GO:0008270">
    <property type="term" value="F:zinc ion binding"/>
    <property type="evidence" value="ECO:0007669"/>
    <property type="project" value="UniProtKB-KW"/>
</dbReference>
<accession>K1Q030</accession>
<reference evidence="4" key="1">
    <citation type="journal article" date="2012" name="Nature">
        <title>The oyster genome reveals stress adaptation and complexity of shell formation.</title>
        <authorList>
            <person name="Zhang G."/>
            <person name="Fang X."/>
            <person name="Guo X."/>
            <person name="Li L."/>
            <person name="Luo R."/>
            <person name="Xu F."/>
            <person name="Yang P."/>
            <person name="Zhang L."/>
            <person name="Wang X."/>
            <person name="Qi H."/>
            <person name="Xiong Z."/>
            <person name="Que H."/>
            <person name="Xie Y."/>
            <person name="Holland P.W."/>
            <person name="Paps J."/>
            <person name="Zhu Y."/>
            <person name="Wu F."/>
            <person name="Chen Y."/>
            <person name="Wang J."/>
            <person name="Peng C."/>
            <person name="Meng J."/>
            <person name="Yang L."/>
            <person name="Liu J."/>
            <person name="Wen B."/>
            <person name="Zhang N."/>
            <person name="Huang Z."/>
            <person name="Zhu Q."/>
            <person name="Feng Y."/>
            <person name="Mount A."/>
            <person name="Hedgecock D."/>
            <person name="Xu Z."/>
            <person name="Liu Y."/>
            <person name="Domazet-Loso T."/>
            <person name="Du Y."/>
            <person name="Sun X."/>
            <person name="Zhang S."/>
            <person name="Liu B."/>
            <person name="Cheng P."/>
            <person name="Jiang X."/>
            <person name="Li J."/>
            <person name="Fan D."/>
            <person name="Wang W."/>
            <person name="Fu W."/>
            <person name="Wang T."/>
            <person name="Wang B."/>
            <person name="Zhang J."/>
            <person name="Peng Z."/>
            <person name="Li Y."/>
            <person name="Li N."/>
            <person name="Wang J."/>
            <person name="Chen M."/>
            <person name="He Y."/>
            <person name="Tan F."/>
            <person name="Song X."/>
            <person name="Zheng Q."/>
            <person name="Huang R."/>
            <person name="Yang H."/>
            <person name="Du X."/>
            <person name="Chen L."/>
            <person name="Yang M."/>
            <person name="Gaffney P.M."/>
            <person name="Wang S."/>
            <person name="Luo L."/>
            <person name="She Z."/>
            <person name="Ming Y."/>
            <person name="Huang W."/>
            <person name="Zhang S."/>
            <person name="Huang B."/>
            <person name="Zhang Y."/>
            <person name="Qu T."/>
            <person name="Ni P."/>
            <person name="Miao G."/>
            <person name="Wang J."/>
            <person name="Wang Q."/>
            <person name="Steinberg C.E."/>
            <person name="Wang H."/>
            <person name="Li N."/>
            <person name="Qian L."/>
            <person name="Zhang G."/>
            <person name="Li Y."/>
            <person name="Yang H."/>
            <person name="Liu X."/>
            <person name="Wang J."/>
            <person name="Yin Y."/>
            <person name="Wang J."/>
        </authorList>
    </citation>
    <scope>NUCLEOTIDE SEQUENCE [LARGE SCALE GENOMIC DNA]</scope>
    <source>
        <strain evidence="4">05x7-T-G4-1.051#20</strain>
    </source>
</reference>
<dbReference type="GO" id="GO:0016567">
    <property type="term" value="P:protein ubiquitination"/>
    <property type="evidence" value="ECO:0007669"/>
    <property type="project" value="TreeGrafter"/>
</dbReference>
<dbReference type="KEGG" id="crg:105338351"/>
<name>K1Q030_MAGGI</name>
<evidence type="ECO:0000256" key="1">
    <source>
        <dbReference type="ARBA" id="ARBA00022771"/>
    </source>
</evidence>
<keyword evidence="1" id="KW-0863">Zinc-finger</keyword>
<feature type="compositionally biased region" description="Basic residues" evidence="3">
    <location>
        <begin position="193"/>
        <end position="204"/>
    </location>
</feature>
<feature type="compositionally biased region" description="Basic and acidic residues" evidence="3">
    <location>
        <begin position="449"/>
        <end position="461"/>
    </location>
</feature>
<dbReference type="Pfam" id="PF13639">
    <property type="entry name" value="zf-RING_2"/>
    <property type="match status" value="1"/>
</dbReference>